<feature type="compositionally biased region" description="Polar residues" evidence="2">
    <location>
        <begin position="366"/>
        <end position="384"/>
    </location>
</feature>
<sequence>MAPKKNLEWKIGLLEAQLSKGNAPTIAKLAVEKMRRKELKKKRREYKMKLKNSQATNEDIHADNDKETTNDVENIKEISKKILGSVSIDEEKTVRELENARITLANQKIEFSLDDAAKDVFYNHVMNNEELRVNSKKLDLGSKEEKKYYFEAINTTQPPIQSESVEDVAANPKANTKRPKISINEKVYSRLSKSKFVVDALKRLEFVCQILKGNHRTARVEVTLNTDSGDIASKKHDLNTATTEDSSEKTNKQTHEEHVDDPTVDYLSYDSDKGPVDAKKIGPNESLFMETLGGSDYSDSDYDSDREQLKKTKTHTKSTPEVPKKKNRPGQRERRAQHERAYGRDANHIKIKRKDTDSSRYEGQDVQENGAGNTSTFRDNSNLHSTKKARMKQYKAGVFSKGAKVVFDQDSKSAETRPQAYSEAYGRATPGFASSGTSNTPRFASKGFNTNGSDNHSKAELHPSWEAKKLREKEQMALLNSGVKGQKIVFD</sequence>
<accession>A0A1R1PYV4</accession>
<dbReference type="PANTHER" id="PTHR23325:SF1">
    <property type="entry name" value="SERUM RESPONSE FACTOR-BINDING PROTEIN 1"/>
    <property type="match status" value="1"/>
</dbReference>
<keyword evidence="5" id="KW-1185">Reference proteome</keyword>
<evidence type="ECO:0000259" key="3">
    <source>
        <dbReference type="Pfam" id="PF09073"/>
    </source>
</evidence>
<feature type="domain" description="Bud22" evidence="3">
    <location>
        <begin position="39"/>
        <end position="491"/>
    </location>
</feature>
<feature type="region of interest" description="Disordered" evidence="2">
    <location>
        <begin position="47"/>
        <end position="68"/>
    </location>
</feature>
<dbReference type="OrthoDB" id="3364872at2759"/>
<dbReference type="EMBL" id="LSSK01000017">
    <property type="protein sequence ID" value="OMH86109.1"/>
    <property type="molecule type" value="Genomic_DNA"/>
</dbReference>
<proteinExistence type="predicted"/>
<gene>
    <name evidence="4" type="ORF">AX774_g339</name>
</gene>
<evidence type="ECO:0000256" key="1">
    <source>
        <dbReference type="ARBA" id="ARBA00023054"/>
    </source>
</evidence>
<feature type="region of interest" description="Disordered" evidence="2">
    <location>
        <begin position="230"/>
        <end position="386"/>
    </location>
</feature>
<dbReference type="PANTHER" id="PTHR23325">
    <property type="entry name" value="SERUM RESPONSE FACTOR-BINDING"/>
    <property type="match status" value="1"/>
</dbReference>
<evidence type="ECO:0000313" key="4">
    <source>
        <dbReference type="EMBL" id="OMH86109.1"/>
    </source>
</evidence>
<dbReference type="AlphaFoldDB" id="A0A1R1PYV4"/>
<keyword evidence="1" id="KW-0175">Coiled coil</keyword>
<feature type="region of interest" description="Disordered" evidence="2">
    <location>
        <begin position="409"/>
        <end position="460"/>
    </location>
</feature>
<dbReference type="Proteomes" id="UP000188320">
    <property type="component" value="Unassembled WGS sequence"/>
</dbReference>
<feature type="compositionally biased region" description="Basic and acidic residues" evidence="2">
    <location>
        <begin position="270"/>
        <end position="282"/>
    </location>
</feature>
<feature type="compositionally biased region" description="Polar residues" evidence="2">
    <location>
        <begin position="432"/>
        <end position="454"/>
    </location>
</feature>
<dbReference type="InterPro" id="IPR015158">
    <property type="entry name" value="Bud22_dom"/>
</dbReference>
<name>A0A1R1PYV4_ZANCU</name>
<protein>
    <recommendedName>
        <fullName evidence="3">Bud22 domain-containing protein</fullName>
    </recommendedName>
</protein>
<feature type="compositionally biased region" description="Basic and acidic residues" evidence="2">
    <location>
        <begin position="246"/>
        <end position="261"/>
    </location>
</feature>
<organism evidence="4 5">
    <name type="scientific">Zancudomyces culisetae</name>
    <name type="common">Gut fungus</name>
    <name type="synonym">Smittium culisetae</name>
    <dbReference type="NCBI Taxonomy" id="1213189"/>
    <lineage>
        <taxon>Eukaryota</taxon>
        <taxon>Fungi</taxon>
        <taxon>Fungi incertae sedis</taxon>
        <taxon>Zoopagomycota</taxon>
        <taxon>Kickxellomycotina</taxon>
        <taxon>Harpellomycetes</taxon>
        <taxon>Harpellales</taxon>
        <taxon>Legeriomycetaceae</taxon>
        <taxon>Zancudomyces</taxon>
    </lineage>
</organism>
<feature type="compositionally biased region" description="Basic and acidic residues" evidence="2">
    <location>
        <begin position="58"/>
        <end position="68"/>
    </location>
</feature>
<dbReference type="GO" id="GO:0030686">
    <property type="term" value="C:90S preribosome"/>
    <property type="evidence" value="ECO:0007669"/>
    <property type="project" value="TreeGrafter"/>
</dbReference>
<comment type="caution">
    <text evidence="4">The sequence shown here is derived from an EMBL/GenBank/DDBJ whole genome shotgun (WGS) entry which is preliminary data.</text>
</comment>
<reference evidence="5" key="1">
    <citation type="submission" date="2017-01" db="EMBL/GenBank/DDBJ databases">
        <authorList>
            <person name="Wang Y."/>
            <person name="White M."/>
            <person name="Kvist S."/>
            <person name="Moncalvo J.-M."/>
        </authorList>
    </citation>
    <scope>NUCLEOTIDE SEQUENCE [LARGE SCALE GENOMIC DNA]</scope>
    <source>
        <strain evidence="5">COL-18-3</strain>
    </source>
</reference>
<dbReference type="GO" id="GO:0005634">
    <property type="term" value="C:nucleus"/>
    <property type="evidence" value="ECO:0007669"/>
    <property type="project" value="TreeGrafter"/>
</dbReference>
<feature type="compositionally biased region" description="Basic and acidic residues" evidence="2">
    <location>
        <begin position="330"/>
        <end position="363"/>
    </location>
</feature>
<evidence type="ECO:0000256" key="2">
    <source>
        <dbReference type="SAM" id="MobiDB-lite"/>
    </source>
</evidence>
<dbReference type="GO" id="GO:0030490">
    <property type="term" value="P:maturation of SSU-rRNA"/>
    <property type="evidence" value="ECO:0007669"/>
    <property type="project" value="TreeGrafter"/>
</dbReference>
<evidence type="ECO:0000313" key="5">
    <source>
        <dbReference type="Proteomes" id="UP000188320"/>
    </source>
</evidence>
<dbReference type="Pfam" id="PF09073">
    <property type="entry name" value="BUD22"/>
    <property type="match status" value="1"/>
</dbReference>
<dbReference type="InterPro" id="IPR037393">
    <property type="entry name" value="Bud22/SRFB1"/>
</dbReference>